<sequence length="638" mass="70276">MAIIDHKRLEAEQEQARRRAAEYAARHDSMSAPGMSAQDDDDDAAANSGRAAWDLQPPPAYEEANRGASASTSSAQAQSQSSDRDAETRREEEAHESTPLLPTSNEEGAGEAGGRRGRRGRRWERRDFRTIAKRKLRHAVHFAFAGAIVAGIALVIIFATLKHDGSQDELLPSPPEKDGRPIEMPGWSSPVRLPQDMWPGRYVALYSTKAFFTLPVTEEEFFVSAKGAAYSGLITVEDSTSLSDDEWAKLTNHKIYDQMVIEVESRFTEQWLRDGILVRMMQRDHGKGVGLGIYSGSRPFYSPSQFISYHVTVHLPAPKWRKRNSESLRSNTSLIPHVSVNADNMRLAIESLWGRDDQGWTKEGGVYFKTFESQLLNSGLQIARALVASESVTLVLQNGPMRDISADGLRASIVAPSIDVETRNGPIWLTNILASNNITLRTGAGGINVTGGARAPLINVRNHGGYIGGCYRAEHLTVTTENGDVDAAVWLTESDGDYDLGLPGDVVGDGKARNKWSKVRTVEVDSKVSGTHVRYIEQDRSVELHSRISSRLGTIVVEHAPGFQGSWNASTNVGHLTVEGPSDEDIGNGRRIVTDAISEWPVGHWGRGRVWWGDKWHEWKMKGFSHVSSGAGSIRMSF</sequence>
<proteinExistence type="predicted"/>
<dbReference type="AlphaFoldDB" id="A0A316YRR8"/>
<accession>A0A316YRR8</accession>
<dbReference type="STRING" id="215250.A0A316YRR8"/>
<feature type="compositionally biased region" description="Low complexity" evidence="1">
    <location>
        <begin position="45"/>
        <end position="54"/>
    </location>
</feature>
<reference evidence="3 4" key="1">
    <citation type="journal article" date="2018" name="Mol. Biol. Evol.">
        <title>Broad Genomic Sampling Reveals a Smut Pathogenic Ancestry of the Fungal Clade Ustilaginomycotina.</title>
        <authorList>
            <person name="Kijpornyongpan T."/>
            <person name="Mondo S.J."/>
            <person name="Barry K."/>
            <person name="Sandor L."/>
            <person name="Lee J."/>
            <person name="Lipzen A."/>
            <person name="Pangilinan J."/>
            <person name="LaButti K."/>
            <person name="Hainaut M."/>
            <person name="Henrissat B."/>
            <person name="Grigoriev I.V."/>
            <person name="Spatafora J.W."/>
            <person name="Aime M.C."/>
        </authorList>
    </citation>
    <scope>NUCLEOTIDE SEQUENCE [LARGE SCALE GENOMIC DNA]</scope>
    <source>
        <strain evidence="3 4">MCA 4198</strain>
    </source>
</reference>
<dbReference type="InParanoid" id="A0A316YRR8"/>
<keyword evidence="4" id="KW-1185">Reference proteome</keyword>
<feature type="compositionally biased region" description="Low complexity" evidence="1">
    <location>
        <begin position="68"/>
        <end position="81"/>
    </location>
</feature>
<dbReference type="Proteomes" id="UP000245768">
    <property type="component" value="Unassembled WGS sequence"/>
</dbReference>
<name>A0A316YRR8_9BASI</name>
<keyword evidence="2" id="KW-0472">Membrane</keyword>
<evidence type="ECO:0000313" key="4">
    <source>
        <dbReference type="Proteomes" id="UP000245768"/>
    </source>
</evidence>
<dbReference type="EMBL" id="KZ819635">
    <property type="protein sequence ID" value="PWN92077.1"/>
    <property type="molecule type" value="Genomic_DNA"/>
</dbReference>
<evidence type="ECO:0000256" key="1">
    <source>
        <dbReference type="SAM" id="MobiDB-lite"/>
    </source>
</evidence>
<dbReference type="OrthoDB" id="3416661at2759"/>
<evidence type="ECO:0000256" key="2">
    <source>
        <dbReference type="SAM" id="Phobius"/>
    </source>
</evidence>
<evidence type="ECO:0000313" key="3">
    <source>
        <dbReference type="EMBL" id="PWN92077.1"/>
    </source>
</evidence>
<keyword evidence="2" id="KW-0812">Transmembrane</keyword>
<organism evidence="3 4">
    <name type="scientific">Acaromyces ingoldii</name>
    <dbReference type="NCBI Taxonomy" id="215250"/>
    <lineage>
        <taxon>Eukaryota</taxon>
        <taxon>Fungi</taxon>
        <taxon>Dikarya</taxon>
        <taxon>Basidiomycota</taxon>
        <taxon>Ustilaginomycotina</taxon>
        <taxon>Exobasidiomycetes</taxon>
        <taxon>Exobasidiales</taxon>
        <taxon>Cryptobasidiaceae</taxon>
        <taxon>Acaromyces</taxon>
    </lineage>
</organism>
<keyword evidence="2" id="KW-1133">Transmembrane helix</keyword>
<gene>
    <name evidence="3" type="ORF">FA10DRAFT_265882</name>
</gene>
<evidence type="ECO:0008006" key="5">
    <source>
        <dbReference type="Google" id="ProtNLM"/>
    </source>
</evidence>
<dbReference type="RefSeq" id="XP_025379275.1">
    <property type="nucleotide sequence ID" value="XM_025521254.1"/>
</dbReference>
<feature type="compositionally biased region" description="Basic and acidic residues" evidence="1">
    <location>
        <begin position="1"/>
        <end position="29"/>
    </location>
</feature>
<feature type="region of interest" description="Disordered" evidence="1">
    <location>
        <begin position="166"/>
        <end position="186"/>
    </location>
</feature>
<feature type="transmembrane region" description="Helical" evidence="2">
    <location>
        <begin position="139"/>
        <end position="161"/>
    </location>
</feature>
<dbReference type="GeneID" id="37043170"/>
<feature type="compositionally biased region" description="Basic and acidic residues" evidence="1">
    <location>
        <begin position="82"/>
        <end position="96"/>
    </location>
</feature>
<feature type="region of interest" description="Disordered" evidence="1">
    <location>
        <begin position="1"/>
        <end position="121"/>
    </location>
</feature>
<protein>
    <recommendedName>
        <fullName evidence="5">Adhesin domain-containing protein</fullName>
    </recommendedName>
</protein>